<evidence type="ECO:0000259" key="8">
    <source>
        <dbReference type="SMART" id="SM01031"/>
    </source>
</evidence>
<dbReference type="InterPro" id="IPR042488">
    <property type="entry name" value="Rad4_BHD3_sf"/>
</dbReference>
<name>A0A9P4K5K3_9PLEO</name>
<dbReference type="GO" id="GO:0005737">
    <property type="term" value="C:cytoplasm"/>
    <property type="evidence" value="ECO:0007669"/>
    <property type="project" value="TreeGrafter"/>
</dbReference>
<evidence type="ECO:0000256" key="5">
    <source>
        <dbReference type="ARBA" id="ARBA00023242"/>
    </source>
</evidence>
<dbReference type="GO" id="GO:0003684">
    <property type="term" value="F:damaged DNA binding"/>
    <property type="evidence" value="ECO:0007669"/>
    <property type="project" value="InterPro"/>
</dbReference>
<feature type="region of interest" description="Disordered" evidence="6">
    <location>
        <begin position="927"/>
        <end position="1017"/>
    </location>
</feature>
<organism evidence="10 11">
    <name type="scientific">Lojkania enalia</name>
    <dbReference type="NCBI Taxonomy" id="147567"/>
    <lineage>
        <taxon>Eukaryota</taxon>
        <taxon>Fungi</taxon>
        <taxon>Dikarya</taxon>
        <taxon>Ascomycota</taxon>
        <taxon>Pezizomycotina</taxon>
        <taxon>Dothideomycetes</taxon>
        <taxon>Pleosporomycetidae</taxon>
        <taxon>Pleosporales</taxon>
        <taxon>Pleosporales incertae sedis</taxon>
        <taxon>Lojkania</taxon>
    </lineage>
</organism>
<feature type="domain" description="Rad4 beta-hairpin" evidence="7">
    <location>
        <begin position="524"/>
        <end position="582"/>
    </location>
</feature>
<dbReference type="Pfam" id="PF03835">
    <property type="entry name" value="Rad4"/>
    <property type="match status" value="1"/>
</dbReference>
<evidence type="ECO:0000313" key="10">
    <source>
        <dbReference type="EMBL" id="KAF2261950.1"/>
    </source>
</evidence>
<feature type="region of interest" description="Disordered" evidence="6">
    <location>
        <begin position="599"/>
        <end position="620"/>
    </location>
</feature>
<feature type="compositionally biased region" description="Pro residues" evidence="6">
    <location>
        <begin position="979"/>
        <end position="991"/>
    </location>
</feature>
<dbReference type="PANTHER" id="PTHR12135">
    <property type="entry name" value="DNA REPAIR PROTEIN XP-C / RAD4"/>
    <property type="match status" value="1"/>
</dbReference>
<evidence type="ECO:0000256" key="4">
    <source>
        <dbReference type="ARBA" id="ARBA00023204"/>
    </source>
</evidence>
<dbReference type="GO" id="GO:0000111">
    <property type="term" value="C:nucleotide-excision repair factor 2 complex"/>
    <property type="evidence" value="ECO:0007669"/>
    <property type="project" value="TreeGrafter"/>
</dbReference>
<dbReference type="PANTHER" id="PTHR12135:SF0">
    <property type="entry name" value="DNA REPAIR PROTEIN COMPLEMENTING XP-C CELLS"/>
    <property type="match status" value="1"/>
</dbReference>
<dbReference type="Pfam" id="PF10403">
    <property type="entry name" value="BHD_1"/>
    <property type="match status" value="1"/>
</dbReference>
<proteinExistence type="inferred from homology"/>
<feature type="region of interest" description="Disordered" evidence="6">
    <location>
        <begin position="143"/>
        <end position="172"/>
    </location>
</feature>
<dbReference type="GO" id="GO:0006289">
    <property type="term" value="P:nucleotide-excision repair"/>
    <property type="evidence" value="ECO:0007669"/>
    <property type="project" value="InterPro"/>
</dbReference>
<protein>
    <submittedName>
        <fullName evidence="10">Rad4-domain-containing protein</fullName>
    </submittedName>
</protein>
<dbReference type="Gene3D" id="3.90.260.10">
    <property type="entry name" value="Transglutaminase-like"/>
    <property type="match status" value="1"/>
</dbReference>
<dbReference type="OrthoDB" id="300780at2759"/>
<evidence type="ECO:0000313" key="11">
    <source>
        <dbReference type="Proteomes" id="UP000800093"/>
    </source>
</evidence>
<feature type="compositionally biased region" description="Polar residues" evidence="6">
    <location>
        <begin position="77"/>
        <end position="96"/>
    </location>
</feature>
<reference evidence="11" key="1">
    <citation type="journal article" date="2020" name="Stud. Mycol.">
        <title>101 Dothideomycetes genomes: A test case for predicting lifestyles and emergence of pathogens.</title>
        <authorList>
            <person name="Haridas S."/>
            <person name="Albert R."/>
            <person name="Binder M."/>
            <person name="Bloem J."/>
            <person name="LaButti K."/>
            <person name="Salamov A."/>
            <person name="Andreopoulos B."/>
            <person name="Baker S."/>
            <person name="Barry K."/>
            <person name="Bills G."/>
            <person name="Bluhm B."/>
            <person name="Cannon C."/>
            <person name="Castanera R."/>
            <person name="Culley D."/>
            <person name="Daum C."/>
            <person name="Ezra D."/>
            <person name="Gonzalez J."/>
            <person name="Henrissat B."/>
            <person name="Kuo A."/>
            <person name="Liang C."/>
            <person name="Lipzen A."/>
            <person name="Lutzoni F."/>
            <person name="Magnuson J."/>
            <person name="Mondo S."/>
            <person name="Nolan M."/>
            <person name="Ohm R."/>
            <person name="Pangilinan J."/>
            <person name="Park H.-J."/>
            <person name="Ramirez L."/>
            <person name="Alfaro M."/>
            <person name="Sun H."/>
            <person name="Tritt A."/>
            <person name="Yoshinaga Y."/>
            <person name="Zwiers L.-H."/>
            <person name="Turgeon B."/>
            <person name="Goodwin S."/>
            <person name="Spatafora J."/>
            <person name="Crous P."/>
            <person name="Grigoriev I."/>
        </authorList>
    </citation>
    <scope>NUCLEOTIDE SEQUENCE [LARGE SCALE GENOMIC DNA]</scope>
    <source>
        <strain evidence="11">CBS 304.66</strain>
    </source>
</reference>
<dbReference type="Pfam" id="PF10405">
    <property type="entry name" value="BHD_3"/>
    <property type="match status" value="1"/>
</dbReference>
<dbReference type="Pfam" id="PF10404">
    <property type="entry name" value="BHD_2"/>
    <property type="match status" value="1"/>
</dbReference>
<evidence type="ECO:0000259" key="9">
    <source>
        <dbReference type="SMART" id="SM01032"/>
    </source>
</evidence>
<accession>A0A9P4K5K3</accession>
<dbReference type="Proteomes" id="UP000800093">
    <property type="component" value="Unassembled WGS sequence"/>
</dbReference>
<dbReference type="EMBL" id="ML986646">
    <property type="protein sequence ID" value="KAF2261950.1"/>
    <property type="molecule type" value="Genomic_DNA"/>
</dbReference>
<feature type="compositionally biased region" description="Basic and acidic residues" evidence="6">
    <location>
        <begin position="949"/>
        <end position="966"/>
    </location>
</feature>
<dbReference type="Gene3D" id="3.30.70.2460">
    <property type="entry name" value="Rad4, beta-hairpin domain BHD3"/>
    <property type="match status" value="1"/>
</dbReference>
<dbReference type="SMART" id="SM01030">
    <property type="entry name" value="BHD_1"/>
    <property type="match status" value="1"/>
</dbReference>
<dbReference type="InterPro" id="IPR018326">
    <property type="entry name" value="Rad4_beta-hairpin_dom1"/>
</dbReference>
<dbReference type="GO" id="GO:0003697">
    <property type="term" value="F:single-stranded DNA binding"/>
    <property type="evidence" value="ECO:0007669"/>
    <property type="project" value="TreeGrafter"/>
</dbReference>
<feature type="domain" description="Rad4 beta-hairpin" evidence="9">
    <location>
        <begin position="652"/>
        <end position="726"/>
    </location>
</feature>
<evidence type="ECO:0000256" key="6">
    <source>
        <dbReference type="SAM" id="MobiDB-lite"/>
    </source>
</evidence>
<evidence type="ECO:0000259" key="7">
    <source>
        <dbReference type="SMART" id="SM01030"/>
    </source>
</evidence>
<dbReference type="InterPro" id="IPR018325">
    <property type="entry name" value="Rad4/PNGase_transGLS-fold"/>
</dbReference>
<comment type="similarity">
    <text evidence="2">Belongs to the XPC family.</text>
</comment>
<dbReference type="Gene3D" id="2.20.20.110">
    <property type="entry name" value="Rad4, beta-hairpin domain BHD1"/>
    <property type="match status" value="1"/>
</dbReference>
<gene>
    <name evidence="10" type="ORF">CC78DRAFT_535179</name>
</gene>
<keyword evidence="5" id="KW-0539">Nucleus</keyword>
<comment type="caution">
    <text evidence="10">The sequence shown here is derived from an EMBL/GenBank/DDBJ whole genome shotgun (WGS) entry which is preliminary data.</text>
</comment>
<feature type="compositionally biased region" description="Basic residues" evidence="6">
    <location>
        <begin position="1"/>
        <end position="10"/>
    </location>
</feature>
<feature type="domain" description="Rad4 beta-hairpin" evidence="8">
    <location>
        <begin position="584"/>
        <end position="645"/>
    </location>
</feature>
<dbReference type="Gene3D" id="3.30.60.290">
    <property type="entry name" value="Rad4, beta-hairpin domain BHD2"/>
    <property type="match status" value="1"/>
</dbReference>
<evidence type="ECO:0000256" key="3">
    <source>
        <dbReference type="ARBA" id="ARBA00022763"/>
    </source>
</evidence>
<dbReference type="SUPFAM" id="SSF54001">
    <property type="entry name" value="Cysteine proteinases"/>
    <property type="match status" value="1"/>
</dbReference>
<dbReference type="GO" id="GO:0071942">
    <property type="term" value="C:XPC complex"/>
    <property type="evidence" value="ECO:0007669"/>
    <property type="project" value="TreeGrafter"/>
</dbReference>
<dbReference type="InterPro" id="IPR018327">
    <property type="entry name" value="BHD_2"/>
</dbReference>
<evidence type="ECO:0000256" key="2">
    <source>
        <dbReference type="ARBA" id="ARBA00009525"/>
    </source>
</evidence>
<dbReference type="InterPro" id="IPR004583">
    <property type="entry name" value="DNA_repair_Rad4"/>
</dbReference>
<dbReference type="GO" id="GO:0006298">
    <property type="term" value="P:mismatch repair"/>
    <property type="evidence" value="ECO:0007669"/>
    <property type="project" value="TreeGrafter"/>
</dbReference>
<dbReference type="InterPro" id="IPR038765">
    <property type="entry name" value="Papain-like_cys_pep_sf"/>
</dbReference>
<keyword evidence="11" id="KW-1185">Reference proteome</keyword>
<comment type="subcellular location">
    <subcellularLocation>
        <location evidence="1">Nucleus</location>
    </subcellularLocation>
</comment>
<dbReference type="InterPro" id="IPR018328">
    <property type="entry name" value="Rad4_beta-hairpin_dom3"/>
</dbReference>
<feature type="compositionally biased region" description="Acidic residues" evidence="6">
    <location>
        <begin position="143"/>
        <end position="154"/>
    </location>
</feature>
<keyword evidence="3" id="KW-0227">DNA damage</keyword>
<dbReference type="InterPro" id="IPR036985">
    <property type="entry name" value="Transglutaminase-like_sf"/>
</dbReference>
<keyword evidence="4" id="KW-0234">DNA repair</keyword>
<dbReference type="AlphaFoldDB" id="A0A9P4K5K3"/>
<dbReference type="SMART" id="SM01031">
    <property type="entry name" value="BHD_2"/>
    <property type="match status" value="1"/>
</dbReference>
<sequence length="1017" mass="113814">MAGTRGKLRKLVTGAMPRRSTRRGRVPQGDAEVPEVFQDMLSEARASKAAGPEEDEKPLKKRRTAQTFRDTEVRPVSSVQGQIIPTSDESQPSQSYPRDHSISDLPEPDVGRADAHGLQTVTDSEESEGSDSDIEWEDVLAEEQDNDDAVEPEIGDLSITIGDDKDEEKTTKRVKRRGITSIEKKLRLDIHKMHILCLLYHVHRRNAWCNDEKVQSTLRKLPSPKTLSNLIPNPDFTQYQASKRFIEGLGELKVLWANRFSVNAQGMHKPRWADADADALAFSHFDEFDSPMDKQDFRKAASTLQGSQDVGAQLFCALLRAIGIETRLVCSLQCLPFASAAQTSTPQKLDSQKNIVHLDPYNTQQSFSKPKANTPSRPKRMSRLERVLGERNPALSSGVAPKQKNKYHSPYPVYWAEVFNPTAQKWIPIDPLSTFTIDKPDKLEPPLSFSQNSLVYVVAFEDDSTARDVTRRYAKAYNAKTRKFRVESTEGGLKWWKRALKDFRRTTVLDRDQVEDATLARKEAAEGMPKNVQDYKDHPVYVLGRHLRHNEVIYPMHQIGKVNIGSSMNPRMEPIYRRKDVHIVRSADKWYRMGRDVKAGEQPLKHAKPKKDRRQATPSVDLNEQQEEVGVGLYAFFQTELYVPPSVVHGRVPRNAFGNLDLYVPSMVPEGGVHIRHQLAAKAARIVGVDFAEAVTGFSFKGRHGTAIVQGVVVAREYKEAVEAVIDSLEYSQEEAKNSQRSAEALRLWRRFYLGLRIAQRVNAIEIDGETGPVINVQEQIEREDKEIAQQQLAGGFFPKSDNAVELTLPITQHKMVSHNENMGGGFLLEDDEGGGGFLHEDYDRRGEYLVDQSSGFGSSLLAEQRLRLRQNDEFEGRFAGDNNEDAGGFIHESPVAVPGSPAGGIATDCDFVQTDGAADDNFAAEPLRHSSSSLDSSRGKNLVPLTEEEQRAESSLRFDNDEDTKAPVPTIREVIPQPVVPRNPSPPPLSPSEAGSLPLEDPEDEDADPDWLVDVT</sequence>
<dbReference type="SMART" id="SM01032">
    <property type="entry name" value="BHD_3"/>
    <property type="match status" value="1"/>
</dbReference>
<evidence type="ECO:0000256" key="1">
    <source>
        <dbReference type="ARBA" id="ARBA00004123"/>
    </source>
</evidence>
<feature type="region of interest" description="Disordered" evidence="6">
    <location>
        <begin position="1"/>
        <end position="113"/>
    </location>
</feature>
<feature type="compositionally biased region" description="Acidic residues" evidence="6">
    <location>
        <begin position="1001"/>
        <end position="1017"/>
    </location>
</feature>